<evidence type="ECO:0000256" key="5">
    <source>
        <dbReference type="ARBA" id="ARBA00023136"/>
    </source>
</evidence>
<evidence type="ECO:0000313" key="8">
    <source>
        <dbReference type="Proteomes" id="UP001211065"/>
    </source>
</evidence>
<name>A0AAD5U2G7_9FUNG</name>
<sequence>MFNNNKKRKSEKEYEESLSFDMYEIKEYHFHVYFMQNDKQQVTHAKLLFEKLKAISTNEKQKKIKVSQLTIDTTESKLNITNKLLFDFQNSILKSKSFEQLILNYNNQIKLLTDLNIIKDAKIIIDGNTKDNLKTTVLFTPSKTILAKTGTNFGNSESEAYAQVSLNNISGTGDKLAANFMWNLYSDDLFKNDINFTGDLRRKFLGSYSRPLFYDPNLILNFKIKHQNNPYTLFSSFNERLNSLQVDLDFLHSPKSKHSIGYNLDWRENHTLNKEASLTVRNDAGSSVKSSLFHEFKFYSKKNFGFNFALPQETGYYFNLKNELAGFLPDYNIGDVNFFKSTVNSTFNLNFWKDFNLMTSFRAGLLYPLSSKINDKFFLGGPTSIRGFPHHTLGPKDGQDSVGGDLFWAVGTSLITPLPYIREAPLKGHFFFNSGKLSRFEKIEELKKPNLSVGLGLLCKFSFLRVEVNYCLPVVGESILHKGSIQFGVGTEFL</sequence>
<reference evidence="7" key="1">
    <citation type="submission" date="2020-05" db="EMBL/GenBank/DDBJ databases">
        <title>Phylogenomic resolution of chytrid fungi.</title>
        <authorList>
            <person name="Stajich J.E."/>
            <person name="Amses K."/>
            <person name="Simmons R."/>
            <person name="Seto K."/>
            <person name="Myers J."/>
            <person name="Bonds A."/>
            <person name="Quandt C.A."/>
            <person name="Barry K."/>
            <person name="Liu P."/>
            <person name="Grigoriev I."/>
            <person name="Longcore J.E."/>
            <person name="James T.Y."/>
        </authorList>
    </citation>
    <scope>NUCLEOTIDE SEQUENCE</scope>
    <source>
        <strain evidence="7">JEL0476</strain>
    </source>
</reference>
<keyword evidence="3" id="KW-1134">Transmembrane beta strand</keyword>
<dbReference type="Proteomes" id="UP001211065">
    <property type="component" value="Unassembled WGS sequence"/>
</dbReference>
<dbReference type="PANTHER" id="PTHR12815:SF18">
    <property type="entry name" value="SORTING AND ASSEMBLY MACHINERY COMPONENT 50 HOMOLOG"/>
    <property type="match status" value="1"/>
</dbReference>
<feature type="domain" description="Bacterial surface antigen (D15)" evidence="6">
    <location>
        <begin position="168"/>
        <end position="493"/>
    </location>
</feature>
<protein>
    <recommendedName>
        <fullName evidence="6">Bacterial surface antigen (D15) domain-containing protein</fullName>
    </recommendedName>
</protein>
<comment type="subcellular location">
    <subcellularLocation>
        <location evidence="1">Mitochondrion outer membrane</location>
        <topology evidence="1">Multi-pass membrane protein</topology>
    </subcellularLocation>
</comment>
<keyword evidence="4" id="KW-0812">Transmembrane</keyword>
<accession>A0AAD5U2G7</accession>
<comment type="similarity">
    <text evidence="2">Belongs to the SAM50/omp85 family.</text>
</comment>
<keyword evidence="8" id="KW-1185">Reference proteome</keyword>
<dbReference type="InterPro" id="IPR000184">
    <property type="entry name" value="Bac_surfAg_D15"/>
</dbReference>
<evidence type="ECO:0000256" key="2">
    <source>
        <dbReference type="ARBA" id="ARBA00010913"/>
    </source>
</evidence>
<keyword evidence="5" id="KW-0472">Membrane</keyword>
<evidence type="ECO:0000256" key="4">
    <source>
        <dbReference type="ARBA" id="ARBA00022692"/>
    </source>
</evidence>
<evidence type="ECO:0000256" key="3">
    <source>
        <dbReference type="ARBA" id="ARBA00022452"/>
    </source>
</evidence>
<dbReference type="Gene3D" id="2.40.160.50">
    <property type="entry name" value="membrane protein fhac: a member of the omp85/tpsb transporter family"/>
    <property type="match status" value="1"/>
</dbReference>
<dbReference type="Pfam" id="PF01103">
    <property type="entry name" value="Omp85"/>
    <property type="match status" value="1"/>
</dbReference>
<dbReference type="GO" id="GO:0005741">
    <property type="term" value="C:mitochondrial outer membrane"/>
    <property type="evidence" value="ECO:0007669"/>
    <property type="project" value="UniProtKB-SubCell"/>
</dbReference>
<evidence type="ECO:0000313" key="7">
    <source>
        <dbReference type="EMBL" id="KAJ3215273.1"/>
    </source>
</evidence>
<comment type="caution">
    <text evidence="7">The sequence shown here is derived from an EMBL/GenBank/DDBJ whole genome shotgun (WGS) entry which is preliminary data.</text>
</comment>
<dbReference type="AlphaFoldDB" id="A0AAD5U2G7"/>
<gene>
    <name evidence="7" type="ORF">HK099_006442</name>
</gene>
<organism evidence="7 8">
    <name type="scientific">Clydaea vesicula</name>
    <dbReference type="NCBI Taxonomy" id="447962"/>
    <lineage>
        <taxon>Eukaryota</taxon>
        <taxon>Fungi</taxon>
        <taxon>Fungi incertae sedis</taxon>
        <taxon>Chytridiomycota</taxon>
        <taxon>Chytridiomycota incertae sedis</taxon>
        <taxon>Chytridiomycetes</taxon>
        <taxon>Lobulomycetales</taxon>
        <taxon>Lobulomycetaceae</taxon>
        <taxon>Clydaea</taxon>
    </lineage>
</organism>
<evidence type="ECO:0000256" key="1">
    <source>
        <dbReference type="ARBA" id="ARBA00004374"/>
    </source>
</evidence>
<dbReference type="InterPro" id="IPR039910">
    <property type="entry name" value="D15-like"/>
</dbReference>
<dbReference type="PANTHER" id="PTHR12815">
    <property type="entry name" value="SORTING AND ASSEMBLY MACHINERY SAMM50 PROTEIN FAMILY MEMBER"/>
    <property type="match status" value="1"/>
</dbReference>
<dbReference type="GO" id="GO:0045040">
    <property type="term" value="P:protein insertion into mitochondrial outer membrane"/>
    <property type="evidence" value="ECO:0007669"/>
    <property type="project" value="TreeGrafter"/>
</dbReference>
<dbReference type="EMBL" id="JADGJW010000555">
    <property type="protein sequence ID" value="KAJ3215273.1"/>
    <property type="molecule type" value="Genomic_DNA"/>
</dbReference>
<evidence type="ECO:0000259" key="6">
    <source>
        <dbReference type="Pfam" id="PF01103"/>
    </source>
</evidence>
<proteinExistence type="inferred from homology"/>